<dbReference type="GO" id="GO:0050660">
    <property type="term" value="F:flavin adenine dinucleotide binding"/>
    <property type="evidence" value="ECO:0007669"/>
    <property type="project" value="InterPro"/>
</dbReference>
<keyword evidence="8" id="KW-1185">Reference proteome</keyword>
<dbReference type="GO" id="GO:0016614">
    <property type="term" value="F:oxidoreductase activity, acting on CH-OH group of donors"/>
    <property type="evidence" value="ECO:0007669"/>
    <property type="project" value="InterPro"/>
</dbReference>
<evidence type="ECO:0000256" key="1">
    <source>
        <dbReference type="ARBA" id="ARBA00010790"/>
    </source>
</evidence>
<dbReference type="Gene3D" id="3.50.50.60">
    <property type="entry name" value="FAD/NAD(P)-binding domain"/>
    <property type="match status" value="1"/>
</dbReference>
<evidence type="ECO:0000313" key="8">
    <source>
        <dbReference type="Proteomes" id="UP000012174"/>
    </source>
</evidence>
<dbReference type="OrthoDB" id="413885at2759"/>
<protein>
    <submittedName>
        <fullName evidence="7">Putative cellobiose dehydrogenase protein</fullName>
    </submittedName>
</protein>
<dbReference type="Pfam" id="PF05199">
    <property type="entry name" value="GMC_oxred_C"/>
    <property type="match status" value="1"/>
</dbReference>
<reference evidence="8" key="1">
    <citation type="journal article" date="2013" name="Genome Announc.">
        <title>Draft genome sequence of the grapevine dieback fungus Eutypa lata UCR-EL1.</title>
        <authorList>
            <person name="Blanco-Ulate B."/>
            <person name="Rolshausen P.E."/>
            <person name="Cantu D."/>
        </authorList>
    </citation>
    <scope>NUCLEOTIDE SEQUENCE [LARGE SCALE GENOMIC DNA]</scope>
    <source>
        <strain evidence="8">UCR-EL1</strain>
    </source>
</reference>
<dbReference type="Gene3D" id="3.30.410.10">
    <property type="entry name" value="Cholesterol Oxidase, domain 2"/>
    <property type="match status" value="1"/>
</dbReference>
<feature type="domain" description="Glucose-methanol-choline oxidoreductase N-terminal" evidence="6">
    <location>
        <begin position="476"/>
        <end position="490"/>
    </location>
</feature>
<feature type="region of interest" description="Disordered" evidence="3">
    <location>
        <begin position="757"/>
        <end position="792"/>
    </location>
</feature>
<gene>
    <name evidence="7" type="ORF">UCREL1_1483</name>
</gene>
<dbReference type="Gene3D" id="2.60.40.1210">
    <property type="entry name" value="Cellobiose dehydrogenase, cytochrome domain"/>
    <property type="match status" value="1"/>
</dbReference>
<evidence type="ECO:0000256" key="3">
    <source>
        <dbReference type="SAM" id="MobiDB-lite"/>
    </source>
</evidence>
<keyword evidence="4" id="KW-0732">Signal</keyword>
<organism evidence="7 8">
    <name type="scientific">Eutypa lata (strain UCR-EL1)</name>
    <name type="common">Grapevine dieback disease fungus</name>
    <name type="synonym">Eutypa armeniacae</name>
    <dbReference type="NCBI Taxonomy" id="1287681"/>
    <lineage>
        <taxon>Eukaryota</taxon>
        <taxon>Fungi</taxon>
        <taxon>Dikarya</taxon>
        <taxon>Ascomycota</taxon>
        <taxon>Pezizomycotina</taxon>
        <taxon>Sordariomycetes</taxon>
        <taxon>Xylariomycetidae</taxon>
        <taxon>Xylariales</taxon>
        <taxon>Diatrypaceae</taxon>
        <taxon>Eutypa</taxon>
    </lineage>
</organism>
<keyword evidence="2" id="KW-0285">Flavoprotein</keyword>
<dbReference type="SUPFAM" id="SSF51905">
    <property type="entry name" value="FAD/NAD(P)-binding domain"/>
    <property type="match status" value="1"/>
</dbReference>
<dbReference type="PROSITE" id="PS00624">
    <property type="entry name" value="GMC_OXRED_2"/>
    <property type="match status" value="1"/>
</dbReference>
<evidence type="ECO:0000259" key="5">
    <source>
        <dbReference type="PROSITE" id="PS00623"/>
    </source>
</evidence>
<proteinExistence type="inferred from homology"/>
<dbReference type="PROSITE" id="PS00623">
    <property type="entry name" value="GMC_OXRED_1"/>
    <property type="match status" value="1"/>
</dbReference>
<dbReference type="InterPro" id="IPR000172">
    <property type="entry name" value="GMC_OxRdtase_N"/>
</dbReference>
<dbReference type="KEGG" id="ela:UCREL1_1483"/>
<evidence type="ECO:0000256" key="2">
    <source>
        <dbReference type="RuleBase" id="RU003968"/>
    </source>
</evidence>
<accession>M7TXS5</accession>
<dbReference type="Pfam" id="PF16010">
    <property type="entry name" value="CDH-cyt"/>
    <property type="match status" value="1"/>
</dbReference>
<dbReference type="Proteomes" id="UP000012174">
    <property type="component" value="Unassembled WGS sequence"/>
</dbReference>
<dbReference type="CDD" id="cd09630">
    <property type="entry name" value="CDH_like_cytochrome"/>
    <property type="match status" value="1"/>
</dbReference>
<feature type="signal peptide" evidence="4">
    <location>
        <begin position="1"/>
        <end position="22"/>
    </location>
</feature>
<name>M7TXS5_EUTLA</name>
<keyword evidence="2" id="KW-0274">FAD</keyword>
<dbReference type="InterPro" id="IPR053208">
    <property type="entry name" value="GMC_Oxidoreductase_CD"/>
</dbReference>
<dbReference type="PANTHER" id="PTHR47190:SF4">
    <property type="entry name" value="DEHYDROGENASE, PUTATIVE-RELATED"/>
    <property type="match status" value="1"/>
</dbReference>
<dbReference type="InterPro" id="IPR015920">
    <property type="entry name" value="Cellobiose_DH-like_cyt"/>
</dbReference>
<dbReference type="AlphaFoldDB" id="M7TXS5"/>
<evidence type="ECO:0000256" key="4">
    <source>
        <dbReference type="SAM" id="SignalP"/>
    </source>
</evidence>
<evidence type="ECO:0000259" key="6">
    <source>
        <dbReference type="PROSITE" id="PS00624"/>
    </source>
</evidence>
<comment type="similarity">
    <text evidence="1 2">Belongs to the GMC oxidoreductase family.</text>
</comment>
<dbReference type="Pfam" id="PF00732">
    <property type="entry name" value="GMC_oxred_N"/>
    <property type="match status" value="1"/>
</dbReference>
<dbReference type="InterPro" id="IPR007867">
    <property type="entry name" value="GMC_OxRtase_C"/>
</dbReference>
<dbReference type="SUPFAM" id="SSF54373">
    <property type="entry name" value="FAD-linked reductases, C-terminal domain"/>
    <property type="match status" value="1"/>
</dbReference>
<feature type="domain" description="Glucose-methanol-choline oxidoreductase N-terminal" evidence="5">
    <location>
        <begin position="311"/>
        <end position="334"/>
    </location>
</feature>
<feature type="chain" id="PRO_5004086100" evidence="4">
    <location>
        <begin position="23"/>
        <end position="792"/>
    </location>
</feature>
<dbReference type="InterPro" id="IPR036188">
    <property type="entry name" value="FAD/NAD-bd_sf"/>
</dbReference>
<dbReference type="eggNOG" id="KOG1238">
    <property type="taxonomic scope" value="Eukaryota"/>
</dbReference>
<evidence type="ECO:0000313" key="7">
    <source>
        <dbReference type="EMBL" id="EMR71460.1"/>
    </source>
</evidence>
<sequence>MAGSVFISAIGVLALAGAGAMAQTAEYTDPNTGITFQQIVKNEDAYTFGIALPETFGTDFIGQITGTGTEGWVGVSFGGQMRNNLLLAVYPNGEDVTASLRQATEYASPPLFEGDAVLKPIPEGTFADSMGFSYTFLCQNCVIEDLTFDGSDPVPVLAWAMSTNPVDDPTSPSSLLNYHDFFGMFGADIEAASSANFAEWAAMAVDDPDFPPTPPGGNGTIPDAPVRNVTYDYIVAGAGAGGIVAAERIAESGASVLLLERGMASLYASGGEVTMPWNDTVTIFDVPALRSFISETPGANAFCADTAAQAGCILGGGTAVNGMIFIRPAQRDFDDFPEGWRWDDVSDAAERLYERNPVTLYPSADGEYYDGTLFDIASASFESNGWTNIDAIEHPDEKHMMFSRAPCGIVNGLRGGPVRTYLPLAQALPNFKLELNTKVIRAVRTNSTITGVEVEVNGARETINVNPGGKVILAAGAMSTPRILFNSGIGPTEQIEIVSSGNTLVRLPEESAWIDLPVGKRIQDHPLWSTTWNITGEAAQLPIVSEETLNSPPAEMVEQFAHATGILAQNDVRMELFTDITPSDGITRYVQIEFRSFTTGQFNMVIFLTKGATSTGELGIDAEGATQFVKNPLMNTDGDWEAINTFVETLLEYSRKPGAAFTWTGAGGANATASDVLRGMRSGIHFVASAPIGTDDGREGGNAVVDLDTRVYGTDNLFVVDASINPRLPTGNTMAITMLVAEKAAEKILAFDSAKVGQTKVKKSHRAPRDVPGRKPPRPAFLQGRVVVDSHQ</sequence>
<dbReference type="PANTHER" id="PTHR47190">
    <property type="entry name" value="DEHYDROGENASE, PUTATIVE-RELATED"/>
    <property type="match status" value="1"/>
</dbReference>
<dbReference type="SUPFAM" id="SSF49344">
    <property type="entry name" value="CBD9-like"/>
    <property type="match status" value="1"/>
</dbReference>
<dbReference type="EMBL" id="KB705642">
    <property type="protein sequence ID" value="EMR71460.1"/>
    <property type="molecule type" value="Genomic_DNA"/>
</dbReference>
<dbReference type="OMA" id="KIFTHPP"/>
<dbReference type="HOGENOM" id="CLU_011025_0_0_1"/>